<dbReference type="SUPFAM" id="SSF53067">
    <property type="entry name" value="Actin-like ATPase domain"/>
    <property type="match status" value="1"/>
</dbReference>
<sequence>MGPPDPPAADPPAMPRSSAITHRSDRSPAVVSRSVVSPAVVVEICIDDLDGALVAEQAGAHRVELCADLLEGGTTPSIGLLSAVIQSTSLVGVRVMVRPRGGDFVYNEGELDVMCRDLAEIRAVVAAAAGAAGRVGVVLGALTPEGGVDVAALRQLMDAAGELPVTFHKAFDETPDLLESYEILAELGVVAILSSGGETTAEQGSAALARLVARSAAAPGPRMLAGGGVRPSNVGALLASTGASEVHLRAQTPSPRGDGTLRTDPELVARMLAAVADGSAGAGGPAAADDAPAGSDREPAPPRDAVLALDIGGTNLKGAVVDERGRIVLAETVDAGTDGSGGNGAESLERVRALLVQLQGHATAAGWNVIGAGVVTPGIIEPATGVVRYASTLGWTDVPLGALLAGDLGVPVAIGHDVRAAGLAEALFGAAAGVSNSVLVAIGTGVAAAILSSDTEVAGHLTSAGELGHIPALPQGESCTCGQRGCLEVYMSGAGLARRYLALGGAEPLTAADIVDRLATDPLAARVWSDGVEALTLGLKTATMLLDPAVIVLTGGVSRAGDALLDPVREQLAASLTWRSAPPVETSVLGTSGSRIGASVLAFRAAGRMHAPDRWMLDELLAQPVGPRASLAAHSLET</sequence>
<evidence type="ECO:0000313" key="6">
    <source>
        <dbReference type="Proteomes" id="UP000256541"/>
    </source>
</evidence>
<comment type="similarity">
    <text evidence="1">Belongs to the ROK (NagC/XylR) family.</text>
</comment>
<comment type="caution">
    <text evidence="3">Once thought to be involved in copper homeostasis, experiments in E.coli have shown this is not the case.</text>
</comment>
<dbReference type="InterPro" id="IPR036822">
    <property type="entry name" value="CutC-like_dom_sf"/>
</dbReference>
<dbReference type="GO" id="GO:0005507">
    <property type="term" value="F:copper ion binding"/>
    <property type="evidence" value="ECO:0007669"/>
    <property type="project" value="TreeGrafter"/>
</dbReference>
<dbReference type="Pfam" id="PF03932">
    <property type="entry name" value="CutC"/>
    <property type="match status" value="1"/>
</dbReference>
<evidence type="ECO:0000256" key="4">
    <source>
        <dbReference type="SAM" id="MobiDB-lite"/>
    </source>
</evidence>
<comment type="caution">
    <text evidence="5">The sequence shown here is derived from an EMBL/GenBank/DDBJ whole genome shotgun (WGS) entry which is preliminary data.</text>
</comment>
<dbReference type="Gene3D" id="3.30.420.40">
    <property type="match status" value="2"/>
</dbReference>
<dbReference type="Pfam" id="PF00480">
    <property type="entry name" value="ROK"/>
    <property type="match status" value="1"/>
</dbReference>
<dbReference type="OrthoDB" id="9815677at2"/>
<keyword evidence="3" id="KW-0963">Cytoplasm</keyword>
<feature type="region of interest" description="Disordered" evidence="4">
    <location>
        <begin position="1"/>
        <end position="26"/>
    </location>
</feature>
<dbReference type="PANTHER" id="PTHR12598">
    <property type="entry name" value="COPPER HOMEOSTASIS PROTEIN CUTC"/>
    <property type="match status" value="1"/>
</dbReference>
<dbReference type="InterPro" id="IPR043129">
    <property type="entry name" value="ATPase_NBD"/>
</dbReference>
<dbReference type="PANTHER" id="PTHR12598:SF0">
    <property type="entry name" value="COPPER HOMEOSTASIS PROTEIN CUTC HOMOLOG"/>
    <property type="match status" value="1"/>
</dbReference>
<evidence type="ECO:0000313" key="5">
    <source>
        <dbReference type="EMBL" id="RFA15057.1"/>
    </source>
</evidence>
<dbReference type="GO" id="GO:0005737">
    <property type="term" value="C:cytoplasm"/>
    <property type="evidence" value="ECO:0007669"/>
    <property type="project" value="UniProtKB-SubCell"/>
</dbReference>
<organism evidence="5 6">
    <name type="scientific">Subtercola boreus</name>
    <dbReference type="NCBI Taxonomy" id="120213"/>
    <lineage>
        <taxon>Bacteria</taxon>
        <taxon>Bacillati</taxon>
        <taxon>Actinomycetota</taxon>
        <taxon>Actinomycetes</taxon>
        <taxon>Micrococcales</taxon>
        <taxon>Microbacteriaceae</taxon>
        <taxon>Subtercola</taxon>
    </lineage>
</organism>
<dbReference type="InterPro" id="IPR000600">
    <property type="entry name" value="ROK"/>
</dbReference>
<dbReference type="Proteomes" id="UP000256541">
    <property type="component" value="Unassembled WGS sequence"/>
</dbReference>
<feature type="compositionally biased region" description="Low complexity" evidence="4">
    <location>
        <begin position="278"/>
        <end position="294"/>
    </location>
</feature>
<dbReference type="EMBL" id="NBXB01000022">
    <property type="protein sequence ID" value="RFA15057.1"/>
    <property type="molecule type" value="Genomic_DNA"/>
</dbReference>
<feature type="compositionally biased region" description="Pro residues" evidence="4">
    <location>
        <begin position="1"/>
        <end position="14"/>
    </location>
</feature>
<dbReference type="Gene3D" id="3.20.20.380">
    <property type="entry name" value="Copper homeostasis (CutC) domain"/>
    <property type="match status" value="1"/>
</dbReference>
<proteinExistence type="inferred from homology"/>
<gene>
    <name evidence="3" type="primary">cutC</name>
    <name evidence="5" type="ORF">B7R22_07550</name>
</gene>
<comment type="similarity">
    <text evidence="2 3">Belongs to the CutC family.</text>
</comment>
<comment type="subcellular location">
    <subcellularLocation>
        <location evidence="3">Cytoplasm</location>
    </subcellularLocation>
</comment>
<dbReference type="HAMAP" id="MF_00795">
    <property type="entry name" value="CutC"/>
    <property type="match status" value="1"/>
</dbReference>
<feature type="region of interest" description="Disordered" evidence="4">
    <location>
        <begin position="278"/>
        <end position="303"/>
    </location>
</feature>
<dbReference type="InterPro" id="IPR005627">
    <property type="entry name" value="CutC-like"/>
</dbReference>
<reference evidence="5 6" key="1">
    <citation type="submission" date="2017-04" db="EMBL/GenBank/DDBJ databases">
        <title>Comparative genome analysis of Subtercola boreus.</title>
        <authorList>
            <person name="Cho Y.-J."/>
            <person name="Cho A."/>
            <person name="Kim O.-S."/>
            <person name="Lee J.-I."/>
        </authorList>
    </citation>
    <scope>NUCLEOTIDE SEQUENCE [LARGE SCALE GENOMIC DNA]</scope>
    <source>
        <strain evidence="5 6">P27479</strain>
    </source>
</reference>
<dbReference type="AlphaFoldDB" id="A0A3E0W1U6"/>
<evidence type="ECO:0000256" key="1">
    <source>
        <dbReference type="ARBA" id="ARBA00006479"/>
    </source>
</evidence>
<accession>A0A3E0W1U6</accession>
<name>A0A3E0W1U6_9MICO</name>
<protein>
    <recommendedName>
        <fullName evidence="3">PF03932 family protein CutC</fullName>
    </recommendedName>
</protein>
<dbReference type="SUPFAM" id="SSF110395">
    <property type="entry name" value="CutC-like"/>
    <property type="match status" value="1"/>
</dbReference>
<evidence type="ECO:0000256" key="3">
    <source>
        <dbReference type="HAMAP-Rule" id="MF_00795"/>
    </source>
</evidence>
<evidence type="ECO:0000256" key="2">
    <source>
        <dbReference type="ARBA" id="ARBA00007768"/>
    </source>
</evidence>